<dbReference type="EMBL" id="AMCV02000025">
    <property type="protein sequence ID" value="TDZ18012.1"/>
    <property type="molecule type" value="Genomic_DNA"/>
</dbReference>
<evidence type="ECO:0000313" key="3">
    <source>
        <dbReference type="Proteomes" id="UP000014480"/>
    </source>
</evidence>
<feature type="compositionally biased region" description="Basic and acidic residues" evidence="1">
    <location>
        <begin position="57"/>
        <end position="66"/>
    </location>
</feature>
<keyword evidence="3" id="KW-1185">Reference proteome</keyword>
<dbReference type="AlphaFoldDB" id="A0A484FIT5"/>
<proteinExistence type="predicted"/>
<reference evidence="3" key="1">
    <citation type="journal article" date="2013" name="New Phytol.">
        <title>Comparative genomic and transcriptomic analyses reveal the hemibiotrophic stage shift of Colletotrichum fungi.</title>
        <authorList>
            <person name="Gan P."/>
            <person name="Ikeda K."/>
            <person name="Irieda H."/>
            <person name="Narusaka M."/>
            <person name="O'Connell R.J."/>
            <person name="Narusaka Y."/>
            <person name="Takano Y."/>
            <person name="Kubo Y."/>
            <person name="Shirasu K."/>
        </authorList>
    </citation>
    <scope>NUCLEOTIDE SEQUENCE [LARGE SCALE GENOMIC DNA]</scope>
    <source>
        <strain evidence="3">104-T / ATCC 96160 / CBS 514.97 / LARS 414 / MAFF 240422</strain>
    </source>
</reference>
<comment type="caution">
    <text evidence="2">The sequence shown here is derived from an EMBL/GenBank/DDBJ whole genome shotgun (WGS) entry which is preliminary data.</text>
</comment>
<feature type="region of interest" description="Disordered" evidence="1">
    <location>
        <begin position="54"/>
        <end position="74"/>
    </location>
</feature>
<sequence length="281" mass="31559">MRSLSPLATVVNELRLHAQQPVRHLLYVGLNESNVGKSSGSGCISEDLTNGNVEEPYSSRRSIEARPHRKTQPSRCLAMEPMRLTFSLQLFDGISRTEQTAHGVDSSDRLGRLVVVECAILVREVASATRCKMRYAAVSALRCMHASLSSGWFPDVRAQVIRQAAATTTQAFMFLYKCLLKRPRMRHTTLQSYPDNTGILLDAGDYPPLLATFEEDVLNGKKPVPKALMGALFGEDDDEWFIEDPVEKNSKDDVRNNALERQSLHRLNLGRQRCLHRPRPT</sequence>
<name>A0A484FIT5_COLOR</name>
<reference evidence="3" key="2">
    <citation type="journal article" date="2019" name="Mol. Plant Microbe Interact.">
        <title>Genome sequence resources for four phytopathogenic fungi from the Colletotrichum orbiculare species complex.</title>
        <authorList>
            <person name="Gan P."/>
            <person name="Tsushima A."/>
            <person name="Narusaka M."/>
            <person name="Narusaka Y."/>
            <person name="Takano Y."/>
            <person name="Kubo Y."/>
            <person name="Shirasu K."/>
        </authorList>
    </citation>
    <scope>GENOME REANNOTATION</scope>
    <source>
        <strain evidence="3">104-T / ATCC 96160 / CBS 514.97 / LARS 414 / MAFF 240422</strain>
    </source>
</reference>
<evidence type="ECO:0000313" key="2">
    <source>
        <dbReference type="EMBL" id="TDZ18012.1"/>
    </source>
</evidence>
<dbReference type="Proteomes" id="UP000014480">
    <property type="component" value="Unassembled WGS sequence"/>
</dbReference>
<gene>
    <name evidence="2" type="ORF">Cob_v008799</name>
</gene>
<evidence type="ECO:0000256" key="1">
    <source>
        <dbReference type="SAM" id="MobiDB-lite"/>
    </source>
</evidence>
<protein>
    <submittedName>
        <fullName evidence="2">Uncharacterized protein</fullName>
    </submittedName>
</protein>
<organism evidence="2 3">
    <name type="scientific">Colletotrichum orbiculare (strain 104-T / ATCC 96160 / CBS 514.97 / LARS 414 / MAFF 240422)</name>
    <name type="common">Cucumber anthracnose fungus</name>
    <name type="synonym">Colletotrichum lagenarium</name>
    <dbReference type="NCBI Taxonomy" id="1213857"/>
    <lineage>
        <taxon>Eukaryota</taxon>
        <taxon>Fungi</taxon>
        <taxon>Dikarya</taxon>
        <taxon>Ascomycota</taxon>
        <taxon>Pezizomycotina</taxon>
        <taxon>Sordariomycetes</taxon>
        <taxon>Hypocreomycetidae</taxon>
        <taxon>Glomerellales</taxon>
        <taxon>Glomerellaceae</taxon>
        <taxon>Colletotrichum</taxon>
        <taxon>Colletotrichum orbiculare species complex</taxon>
    </lineage>
</organism>
<accession>A0A484FIT5</accession>